<dbReference type="AlphaFoldDB" id="A0A6C0JFX9"/>
<accession>A0A6C0JFX9</accession>
<protein>
    <submittedName>
        <fullName evidence="1">Uncharacterized protein</fullName>
    </submittedName>
</protein>
<dbReference type="EMBL" id="MN740361">
    <property type="protein sequence ID" value="QHU02658.1"/>
    <property type="molecule type" value="Genomic_DNA"/>
</dbReference>
<proteinExistence type="predicted"/>
<sequence length="78" mass="8568">MVYKGCSQTTNNSQTYECPEKVEFDKNSNSRNESTAIYLAQRIQRTGGTIRFIQQPVNAFQSRGGASGGSGVALKNKF</sequence>
<organism evidence="1">
    <name type="scientific">viral metagenome</name>
    <dbReference type="NCBI Taxonomy" id="1070528"/>
    <lineage>
        <taxon>unclassified sequences</taxon>
        <taxon>metagenomes</taxon>
        <taxon>organismal metagenomes</taxon>
    </lineage>
</organism>
<name>A0A6C0JFX9_9ZZZZ</name>
<reference evidence="1" key="1">
    <citation type="journal article" date="2020" name="Nature">
        <title>Giant virus diversity and host interactions through global metagenomics.</title>
        <authorList>
            <person name="Schulz F."/>
            <person name="Roux S."/>
            <person name="Paez-Espino D."/>
            <person name="Jungbluth S."/>
            <person name="Walsh D.A."/>
            <person name="Denef V.J."/>
            <person name="McMahon K.D."/>
            <person name="Konstantinidis K.T."/>
            <person name="Eloe-Fadrosh E.A."/>
            <person name="Kyrpides N.C."/>
            <person name="Woyke T."/>
        </authorList>
    </citation>
    <scope>NUCLEOTIDE SEQUENCE</scope>
    <source>
        <strain evidence="1">GVMAG-M-3300025880-76</strain>
    </source>
</reference>
<evidence type="ECO:0000313" key="1">
    <source>
        <dbReference type="EMBL" id="QHU02658.1"/>
    </source>
</evidence>